<dbReference type="PANTHER" id="PTHR43553">
    <property type="entry name" value="HEAVY METAL TRANSPORTER"/>
    <property type="match status" value="1"/>
</dbReference>
<name>A0A1Y3U943_9ACTN</name>
<dbReference type="PROSITE" id="PS50893">
    <property type="entry name" value="ABC_TRANSPORTER_2"/>
    <property type="match status" value="2"/>
</dbReference>
<dbReference type="InterPro" id="IPR003439">
    <property type="entry name" value="ABC_transporter-like_ATP-bd"/>
</dbReference>
<dbReference type="PROSITE" id="PS00211">
    <property type="entry name" value="ABC_TRANSPORTER_1"/>
    <property type="match status" value="2"/>
</dbReference>
<protein>
    <submittedName>
        <fullName evidence="6">Cobalt ABC transporter ATP-binding protein</fullName>
    </submittedName>
</protein>
<dbReference type="InterPro" id="IPR015856">
    <property type="entry name" value="ABC_transpr_CbiO/EcfA_su"/>
</dbReference>
<sequence length="556" mass="60714">MGALDVTGLTFTYPGCEEPALLDVRFSVASGDFVVVCGRSGSGKSTLLRHMKASLAPHGERTGGVAFFGTPIEEVDDRRQAAEIGFVLQDPDSQFVCDTVAHELAFGLENLGVPGPQIRLRVAEMASFFGIQDWFDEEASSLSGGQKQLVNLAAVMVLQPRLIVLDEPTAQLDPMAATEFFDTLRRINRELGTTVVLSEQRLEEALPWADRVLALEGGRVLAYDEPRAVCRALAAAGSDMFQAMPTAARVCAAVEGASLRASERVPLTVRDGRSWLVQRQLHGVVEVPEAPRRSSERPMVELREVWFRYEKGRDDVLRGCTLAVDHGSWHCIVGANGAGKSTMLGVVAGLDRPYRGKVLVNGRPVHKIPARERYKGLLGVMPQNPQALFVERTVGLDVGEMLSPALDTTAHAAEVRRVCELVEIEHLLDKHPFDLSGGEQQRVALAKILLQAPRVLLLDEPTKGLDAPFKRKLAQIIHRLQDDGVTIIMVSHDIEFCARNADACSLMFAGEIVHTAPTRSFFAGNSFYTTAANRMARGIVPAAIIDEDVIRACQIR</sequence>
<dbReference type="CDD" id="cd03225">
    <property type="entry name" value="ABC_cobalt_CbiO_domain1"/>
    <property type="match status" value="2"/>
</dbReference>
<evidence type="ECO:0000256" key="4">
    <source>
        <dbReference type="ARBA" id="ARBA00022840"/>
    </source>
</evidence>
<dbReference type="Pfam" id="PF00005">
    <property type="entry name" value="ABC_tran"/>
    <property type="match status" value="2"/>
</dbReference>
<dbReference type="AlphaFoldDB" id="A0A1Y3U943"/>
<dbReference type="STRING" id="1118060.GCA_000311845_01238"/>
<dbReference type="InterPro" id="IPR003593">
    <property type="entry name" value="AAA+_ATPase"/>
</dbReference>
<keyword evidence="3" id="KW-0547">Nucleotide-binding</keyword>
<dbReference type="SUPFAM" id="SSF52540">
    <property type="entry name" value="P-loop containing nucleoside triphosphate hydrolases"/>
    <property type="match status" value="2"/>
</dbReference>
<dbReference type="eggNOG" id="COG1129">
    <property type="taxonomic scope" value="Bacteria"/>
</dbReference>
<dbReference type="Proteomes" id="UP000196560">
    <property type="component" value="Unassembled WGS sequence"/>
</dbReference>
<dbReference type="RefSeq" id="WP_087186009.1">
    <property type="nucleotide sequence ID" value="NZ_NFHO01000003.1"/>
</dbReference>
<dbReference type="InterPro" id="IPR050095">
    <property type="entry name" value="ECF_ABC_transporter_ATP-bd"/>
</dbReference>
<evidence type="ECO:0000256" key="3">
    <source>
        <dbReference type="ARBA" id="ARBA00022741"/>
    </source>
</evidence>
<accession>A0A1Y3U943</accession>
<dbReference type="SMART" id="SM00382">
    <property type="entry name" value="AAA"/>
    <property type="match status" value="2"/>
</dbReference>
<feature type="domain" description="ABC transporter" evidence="5">
    <location>
        <begin position="300"/>
        <end position="534"/>
    </location>
</feature>
<dbReference type="EMBL" id="NFHO01000003">
    <property type="protein sequence ID" value="OUN43708.1"/>
    <property type="molecule type" value="Genomic_DNA"/>
</dbReference>
<keyword evidence="7" id="KW-1185">Reference proteome</keyword>
<comment type="caution">
    <text evidence="6">The sequence shown here is derived from an EMBL/GenBank/DDBJ whole genome shotgun (WGS) entry which is preliminary data.</text>
</comment>
<evidence type="ECO:0000256" key="2">
    <source>
        <dbReference type="ARBA" id="ARBA00022448"/>
    </source>
</evidence>
<dbReference type="InterPro" id="IPR017871">
    <property type="entry name" value="ABC_transporter-like_CS"/>
</dbReference>
<evidence type="ECO:0000259" key="5">
    <source>
        <dbReference type="PROSITE" id="PS50893"/>
    </source>
</evidence>
<comment type="similarity">
    <text evidence="1">Belongs to the ABC transporter superfamily.</text>
</comment>
<keyword evidence="2" id="KW-0813">Transport</keyword>
<organism evidence="6 7">
    <name type="scientific">Enorma massiliensis</name>
    <dbReference type="NCBI Taxonomy" id="1472761"/>
    <lineage>
        <taxon>Bacteria</taxon>
        <taxon>Bacillati</taxon>
        <taxon>Actinomycetota</taxon>
        <taxon>Coriobacteriia</taxon>
        <taxon>Coriobacteriales</taxon>
        <taxon>Coriobacteriaceae</taxon>
        <taxon>Enorma</taxon>
    </lineage>
</organism>
<dbReference type="InterPro" id="IPR027417">
    <property type="entry name" value="P-loop_NTPase"/>
</dbReference>
<dbReference type="GO" id="GO:0016887">
    <property type="term" value="F:ATP hydrolysis activity"/>
    <property type="evidence" value="ECO:0007669"/>
    <property type="project" value="InterPro"/>
</dbReference>
<feature type="domain" description="ABC transporter" evidence="5">
    <location>
        <begin position="4"/>
        <end position="242"/>
    </location>
</feature>
<dbReference type="GO" id="GO:0043190">
    <property type="term" value="C:ATP-binding cassette (ABC) transporter complex"/>
    <property type="evidence" value="ECO:0007669"/>
    <property type="project" value="TreeGrafter"/>
</dbReference>
<evidence type="ECO:0000313" key="6">
    <source>
        <dbReference type="EMBL" id="OUN43708.1"/>
    </source>
</evidence>
<evidence type="ECO:0000256" key="1">
    <source>
        <dbReference type="ARBA" id="ARBA00005417"/>
    </source>
</evidence>
<gene>
    <name evidence="6" type="ORF">B5G21_03205</name>
</gene>
<reference evidence="7" key="1">
    <citation type="submission" date="2017-04" db="EMBL/GenBank/DDBJ databases">
        <title>Function of individual gut microbiota members based on whole genome sequencing of pure cultures obtained from chicken caecum.</title>
        <authorList>
            <person name="Medvecky M."/>
            <person name="Cejkova D."/>
            <person name="Polansky O."/>
            <person name="Karasova D."/>
            <person name="Kubasova T."/>
            <person name="Cizek A."/>
            <person name="Rychlik I."/>
        </authorList>
    </citation>
    <scope>NUCLEOTIDE SEQUENCE [LARGE SCALE GENOMIC DNA]</scope>
    <source>
        <strain evidence="7">An70</strain>
    </source>
</reference>
<dbReference type="GO" id="GO:0005524">
    <property type="term" value="F:ATP binding"/>
    <property type="evidence" value="ECO:0007669"/>
    <property type="project" value="UniProtKB-KW"/>
</dbReference>
<evidence type="ECO:0000313" key="7">
    <source>
        <dbReference type="Proteomes" id="UP000196560"/>
    </source>
</evidence>
<dbReference type="Gene3D" id="3.40.50.300">
    <property type="entry name" value="P-loop containing nucleotide triphosphate hydrolases"/>
    <property type="match status" value="2"/>
</dbReference>
<dbReference type="GO" id="GO:0042626">
    <property type="term" value="F:ATPase-coupled transmembrane transporter activity"/>
    <property type="evidence" value="ECO:0007669"/>
    <property type="project" value="TreeGrafter"/>
</dbReference>
<keyword evidence="4 6" id="KW-0067">ATP-binding</keyword>
<proteinExistence type="inferred from homology"/>
<dbReference type="NCBIfam" id="NF010167">
    <property type="entry name" value="PRK13648.1"/>
    <property type="match status" value="2"/>
</dbReference>